<dbReference type="RefSeq" id="WP_163242978.1">
    <property type="nucleotide sequence ID" value="NZ_CP082780.1"/>
</dbReference>
<dbReference type="Pfam" id="PF16107">
    <property type="entry name" value="DUF4825"/>
    <property type="match status" value="1"/>
</dbReference>
<keyword evidence="1" id="KW-0472">Membrane</keyword>
<evidence type="ECO:0000313" key="5">
    <source>
        <dbReference type="Proteomes" id="UP000472971"/>
    </source>
</evidence>
<proteinExistence type="predicted"/>
<keyword evidence="1" id="KW-1133">Transmembrane helix</keyword>
<protein>
    <submittedName>
        <fullName evidence="4">DUF4825 domain-containing protein</fullName>
    </submittedName>
</protein>
<evidence type="ECO:0000256" key="1">
    <source>
        <dbReference type="SAM" id="Phobius"/>
    </source>
</evidence>
<dbReference type="EMBL" id="JAAIWN010000038">
    <property type="protein sequence ID" value="NEY82574.1"/>
    <property type="molecule type" value="Genomic_DNA"/>
</dbReference>
<feature type="transmembrane region" description="Helical" evidence="1">
    <location>
        <begin position="7"/>
        <end position="27"/>
    </location>
</feature>
<dbReference type="InterPro" id="IPR032250">
    <property type="entry name" value="DUF4825"/>
</dbReference>
<dbReference type="AlphaFoldDB" id="A0A6B3W559"/>
<evidence type="ECO:0000313" key="6">
    <source>
        <dbReference type="Proteomes" id="UP000570010"/>
    </source>
</evidence>
<dbReference type="EMBL" id="JACEIO010000038">
    <property type="protein sequence ID" value="MBA4538255.1"/>
    <property type="molecule type" value="Genomic_DNA"/>
</dbReference>
<organism evidence="4 5">
    <name type="scientific">Bacillus aquiflavi</name>
    <dbReference type="NCBI Taxonomy" id="2672567"/>
    <lineage>
        <taxon>Bacteria</taxon>
        <taxon>Bacillati</taxon>
        <taxon>Bacillota</taxon>
        <taxon>Bacilli</taxon>
        <taxon>Bacillales</taxon>
        <taxon>Bacillaceae</taxon>
        <taxon>Bacillus</taxon>
    </lineage>
</organism>
<evidence type="ECO:0000259" key="2">
    <source>
        <dbReference type="Pfam" id="PF16107"/>
    </source>
</evidence>
<name>A0A6B3W559_9BACI</name>
<evidence type="ECO:0000313" key="3">
    <source>
        <dbReference type="EMBL" id="MBA4538255.1"/>
    </source>
</evidence>
<feature type="domain" description="DUF4825" evidence="2">
    <location>
        <begin position="53"/>
        <end position="135"/>
    </location>
</feature>
<reference evidence="3 6" key="2">
    <citation type="submission" date="2020-07" db="EMBL/GenBank/DDBJ databases">
        <authorList>
            <person name="Feng H."/>
        </authorList>
    </citation>
    <scope>NUCLEOTIDE SEQUENCE [LARGE SCALE GENOMIC DNA]</scope>
    <source>
        <strain evidence="6">s-12</strain>
        <strain evidence="3">S-12</strain>
    </source>
</reference>
<comment type="caution">
    <text evidence="4">The sequence shown here is derived from an EMBL/GenBank/DDBJ whole genome shotgun (WGS) entry which is preliminary data.</text>
</comment>
<accession>A0A6B3W559</accession>
<dbReference type="Proteomes" id="UP000570010">
    <property type="component" value="Unassembled WGS sequence"/>
</dbReference>
<keyword evidence="1" id="KW-0812">Transmembrane</keyword>
<gene>
    <name evidence="4" type="ORF">G4D64_13930</name>
    <name evidence="3" type="ORF">H1Z61_14205</name>
</gene>
<sequence>MNKTGKWIIILLGLGVTLFVFVQFYMIPKQNAADEKYILQQRRPLTHDFEYIIEYKHPYMGDASNISNLFNHLPLNEVKKDFELDSDHFAIIVNYHQKVTQLDLHIFQQSILYNSIAAFALIGNLEKIEYRFEDKSFVVQKQNVTKRYGDLSQLIKNKEAWNEKVRNPLKDEKYVTESFLFILEK</sequence>
<dbReference type="Proteomes" id="UP000472971">
    <property type="component" value="Unassembled WGS sequence"/>
</dbReference>
<reference evidence="4 5" key="1">
    <citation type="submission" date="2020-02" db="EMBL/GenBank/DDBJ databases">
        <title>Bacillus aquiflavi sp. nov., isolated from yellow water of strong flavor Chinese baijiu in Yibin region of China.</title>
        <authorList>
            <person name="Xie J."/>
        </authorList>
    </citation>
    <scope>NUCLEOTIDE SEQUENCE [LARGE SCALE GENOMIC DNA]</scope>
    <source>
        <strain evidence="4 5">3H-10</strain>
    </source>
</reference>
<evidence type="ECO:0000313" key="4">
    <source>
        <dbReference type="EMBL" id="NEY82574.1"/>
    </source>
</evidence>
<keyword evidence="5" id="KW-1185">Reference proteome</keyword>